<evidence type="ECO:0000313" key="2">
    <source>
        <dbReference type="EMBL" id="BBQ32301.1"/>
    </source>
</evidence>
<sequence length="229" mass="26088">MSWLKRIFSGWRETRSESTQQKQIIRLDNQSYHSNKDIISGMQFIATLQLRTPLQVLRHHGEIFDGPPSQTPHYGSQADGIWIFHTSSFREMGIAIDEPELTHASDIGPIEPSLYIPFLTLFRTIVEGNLTHEEKLTQLSSLPKQSPLFEEIWHKLSNNYEDFPASFFYLQFTILPGIGKQSAKKLYEYGFRSIPEIVNASMSQLTAVPGLGKATATKIKAFQLDSIEQ</sequence>
<dbReference type="Pfam" id="PF14520">
    <property type="entry name" value="HHH_5"/>
    <property type="match status" value="1"/>
</dbReference>
<dbReference type="AlphaFoldDB" id="A0A6S4TBZ1"/>
<dbReference type="EMBL" id="AP021927">
    <property type="protein sequence ID" value="BBQ32301.1"/>
    <property type="molecule type" value="Genomic_DNA"/>
</dbReference>
<feature type="domain" description="Helix-hairpin-helix DNA-binding motif class 1" evidence="1">
    <location>
        <begin position="203"/>
        <end position="222"/>
    </location>
</feature>
<reference evidence="2 3" key="1">
    <citation type="submission" date="2019-12" db="EMBL/GenBank/DDBJ databases">
        <title>complete genome sequences of Aeromonas caviae str. WP2-W18-ESBL-01 isolated from wastewater treatment plant effluent.</title>
        <authorList>
            <person name="Sekizuka T."/>
            <person name="Itokawa K."/>
            <person name="Yatsu K."/>
            <person name="Inamine Y."/>
            <person name="Kuroda M."/>
        </authorList>
    </citation>
    <scope>NUCLEOTIDE SEQUENCE [LARGE SCALE GENOMIC DNA]</scope>
    <source>
        <strain evidence="2 3">WP2-W18-ESBL-01</strain>
    </source>
</reference>
<dbReference type="GO" id="GO:0003677">
    <property type="term" value="F:DNA binding"/>
    <property type="evidence" value="ECO:0007669"/>
    <property type="project" value="InterPro"/>
</dbReference>
<name>A0A6S4TBZ1_AERCA</name>
<gene>
    <name evidence="2" type="ORF">WP2W18E01_38830</name>
</gene>
<dbReference type="Gene3D" id="1.10.150.20">
    <property type="entry name" value="5' to 3' exonuclease, C-terminal subdomain"/>
    <property type="match status" value="1"/>
</dbReference>
<dbReference type="SUPFAM" id="SSF47794">
    <property type="entry name" value="Rad51 N-terminal domain-like"/>
    <property type="match status" value="1"/>
</dbReference>
<dbReference type="InterPro" id="IPR010995">
    <property type="entry name" value="DNA_repair_Rad51/TF_NusA_a-hlx"/>
</dbReference>
<organism evidence="2 3">
    <name type="scientific">Aeromonas caviae</name>
    <name type="common">Aeromonas punctata</name>
    <dbReference type="NCBI Taxonomy" id="648"/>
    <lineage>
        <taxon>Bacteria</taxon>
        <taxon>Pseudomonadati</taxon>
        <taxon>Pseudomonadota</taxon>
        <taxon>Gammaproteobacteria</taxon>
        <taxon>Aeromonadales</taxon>
        <taxon>Aeromonadaceae</taxon>
        <taxon>Aeromonas</taxon>
    </lineage>
</organism>
<dbReference type="Proteomes" id="UP000515756">
    <property type="component" value="Chromosome"/>
</dbReference>
<dbReference type="GO" id="GO:0000166">
    <property type="term" value="F:nucleotide binding"/>
    <property type="evidence" value="ECO:0007669"/>
    <property type="project" value="InterPro"/>
</dbReference>
<dbReference type="SMART" id="SM00278">
    <property type="entry name" value="HhH1"/>
    <property type="match status" value="2"/>
</dbReference>
<feature type="domain" description="Helix-hairpin-helix DNA-binding motif class 1" evidence="1">
    <location>
        <begin position="170"/>
        <end position="189"/>
    </location>
</feature>
<dbReference type="GO" id="GO:0006281">
    <property type="term" value="P:DNA repair"/>
    <property type="evidence" value="ECO:0007669"/>
    <property type="project" value="InterPro"/>
</dbReference>
<evidence type="ECO:0000313" key="3">
    <source>
        <dbReference type="Proteomes" id="UP000515756"/>
    </source>
</evidence>
<proteinExistence type="predicted"/>
<dbReference type="InterPro" id="IPR003583">
    <property type="entry name" value="Hlx-hairpin-Hlx_DNA-bd_motif"/>
</dbReference>
<accession>A0A6S4TBZ1</accession>
<evidence type="ECO:0000259" key="1">
    <source>
        <dbReference type="SMART" id="SM00278"/>
    </source>
</evidence>
<dbReference type="RefSeq" id="WP_182935458.1">
    <property type="nucleotide sequence ID" value="NZ_AP021927.1"/>
</dbReference>
<protein>
    <recommendedName>
        <fullName evidence="1">Helix-hairpin-helix DNA-binding motif class 1 domain-containing protein</fullName>
    </recommendedName>
</protein>